<dbReference type="SUPFAM" id="SSF56349">
    <property type="entry name" value="DNA breaking-rejoining enzymes"/>
    <property type="match status" value="1"/>
</dbReference>
<reference evidence="8 9" key="1">
    <citation type="journal article" date="2017" name="Genome Announc.">
        <title>Complete Genome Sequences of Two Acetylene-Fermenting Pelobacter acetylenicus Strains.</title>
        <authorList>
            <person name="Sutton J.M."/>
            <person name="Baesman S.M."/>
            <person name="Fierst J.L."/>
            <person name="Poret-Peterson A.T."/>
            <person name="Oremland R.S."/>
            <person name="Dunlap D.S."/>
            <person name="Akob D.M."/>
        </authorList>
    </citation>
    <scope>NUCLEOTIDE SEQUENCE [LARGE SCALE GENOMIC DNA]</scope>
    <source>
        <strain evidence="8 9">DSM 3247</strain>
    </source>
</reference>
<dbReference type="AlphaFoldDB" id="A0A1L3GF88"/>
<dbReference type="STRING" id="29542.A6070_13025"/>
<evidence type="ECO:0000256" key="3">
    <source>
        <dbReference type="ARBA" id="ARBA00023125"/>
    </source>
</evidence>
<keyword evidence="3 5" id="KW-0238">DNA-binding</keyword>
<dbReference type="Pfam" id="PF00589">
    <property type="entry name" value="Phage_integrase"/>
    <property type="match status" value="1"/>
</dbReference>
<dbReference type="GO" id="GO:0003677">
    <property type="term" value="F:DNA binding"/>
    <property type="evidence" value="ECO:0007669"/>
    <property type="project" value="UniProtKB-UniRule"/>
</dbReference>
<evidence type="ECO:0000256" key="4">
    <source>
        <dbReference type="ARBA" id="ARBA00023172"/>
    </source>
</evidence>
<dbReference type="PROSITE" id="PS51898">
    <property type="entry name" value="TYR_RECOMBINASE"/>
    <property type="match status" value="1"/>
</dbReference>
<dbReference type="InterPro" id="IPR004107">
    <property type="entry name" value="Integrase_SAM-like_N"/>
</dbReference>
<evidence type="ECO:0000313" key="9">
    <source>
        <dbReference type="Proteomes" id="UP000182264"/>
    </source>
</evidence>
<dbReference type="InterPro" id="IPR011946">
    <property type="entry name" value="Integrase_integron-type"/>
</dbReference>
<dbReference type="InterPro" id="IPR011010">
    <property type="entry name" value="DNA_brk_join_enz"/>
</dbReference>
<name>A0A1L3GF88_SYNAC</name>
<accession>A0A1L3GF88</accession>
<dbReference type="NCBIfam" id="TIGR02249">
    <property type="entry name" value="integrase_gron"/>
    <property type="match status" value="1"/>
</dbReference>
<dbReference type="Gene3D" id="1.10.150.130">
    <property type="match status" value="1"/>
</dbReference>
<evidence type="ECO:0000256" key="2">
    <source>
        <dbReference type="ARBA" id="ARBA00022908"/>
    </source>
</evidence>
<evidence type="ECO:0000259" key="6">
    <source>
        <dbReference type="PROSITE" id="PS51898"/>
    </source>
</evidence>
<dbReference type="InterPro" id="IPR050090">
    <property type="entry name" value="Tyrosine_recombinase_XerCD"/>
</dbReference>
<proteinExistence type="inferred from homology"/>
<dbReference type="CDD" id="cd01193">
    <property type="entry name" value="INT_IntI_C"/>
    <property type="match status" value="1"/>
</dbReference>
<protein>
    <submittedName>
        <fullName evidence="8">Integrase</fullName>
    </submittedName>
</protein>
<sequence>MSDSRPKAPARDQSSPKLLDRLKEALRARHYSPRTESTYHQWVKRYIFFHNVRHPAEMAEPEINAFLTHLAVKHKVSASTQNQALSALLFLYRHVIGREIGDLGDVIRARKPKRVPVVMTREEVKLVLDNLSDDKWLAASLMYGTGLRLMECMRLRVQDIDFSKNQILVRHGKGAKDRVTMLPDSLKIPLQSHLERVKAIHDRDLSDSWGGVEMPVALGRKYPNASKEWRWQWVFPQANRWQNPKTGEQGRHHMDESLVQKAVREAVIKASLVKRATCHTFRHSFATHLLESGYDIRTVQELLGHEDVKTTMIYTHVLNRGPAGVQSPFDDL</sequence>
<dbReference type="PANTHER" id="PTHR30349">
    <property type="entry name" value="PHAGE INTEGRASE-RELATED"/>
    <property type="match status" value="1"/>
</dbReference>
<dbReference type="InterPro" id="IPR013762">
    <property type="entry name" value="Integrase-like_cat_sf"/>
</dbReference>
<gene>
    <name evidence="8" type="ORF">A7E75_04390</name>
</gene>
<evidence type="ECO:0000256" key="5">
    <source>
        <dbReference type="PROSITE-ProRule" id="PRU01248"/>
    </source>
</evidence>
<feature type="domain" description="Tyr recombinase" evidence="6">
    <location>
        <begin position="114"/>
        <end position="327"/>
    </location>
</feature>
<comment type="similarity">
    <text evidence="1">Belongs to the 'phage' integrase family.</text>
</comment>
<keyword evidence="2" id="KW-0229">DNA integration</keyword>
<dbReference type="KEGG" id="pace:A6070_13025"/>
<evidence type="ECO:0000313" key="8">
    <source>
        <dbReference type="EMBL" id="APG24358.1"/>
    </source>
</evidence>
<evidence type="ECO:0000259" key="7">
    <source>
        <dbReference type="PROSITE" id="PS51900"/>
    </source>
</evidence>
<dbReference type="Gene3D" id="1.10.443.10">
    <property type="entry name" value="Intergrase catalytic core"/>
    <property type="match status" value="1"/>
</dbReference>
<keyword evidence="4" id="KW-0233">DNA recombination</keyword>
<feature type="domain" description="Core-binding (CB)" evidence="7">
    <location>
        <begin position="13"/>
        <end position="96"/>
    </location>
</feature>
<keyword evidence="9" id="KW-1185">Reference proteome</keyword>
<dbReference type="InterPro" id="IPR010998">
    <property type="entry name" value="Integrase_recombinase_N"/>
</dbReference>
<evidence type="ECO:0000256" key="1">
    <source>
        <dbReference type="ARBA" id="ARBA00008857"/>
    </source>
</evidence>
<dbReference type="InterPro" id="IPR044068">
    <property type="entry name" value="CB"/>
</dbReference>
<dbReference type="InterPro" id="IPR002104">
    <property type="entry name" value="Integrase_catalytic"/>
</dbReference>
<dbReference type="PANTHER" id="PTHR30349:SF64">
    <property type="entry name" value="PROPHAGE INTEGRASE INTD-RELATED"/>
    <property type="match status" value="1"/>
</dbReference>
<dbReference type="GO" id="GO:0015074">
    <property type="term" value="P:DNA integration"/>
    <property type="evidence" value="ECO:0007669"/>
    <property type="project" value="UniProtKB-KW"/>
</dbReference>
<dbReference type="Pfam" id="PF13495">
    <property type="entry name" value="Phage_int_SAM_4"/>
    <property type="match status" value="1"/>
</dbReference>
<dbReference type="Proteomes" id="UP000182264">
    <property type="component" value="Chromosome"/>
</dbReference>
<dbReference type="GO" id="GO:0006310">
    <property type="term" value="P:DNA recombination"/>
    <property type="evidence" value="ECO:0007669"/>
    <property type="project" value="UniProtKB-KW"/>
</dbReference>
<dbReference type="PROSITE" id="PS51900">
    <property type="entry name" value="CB"/>
    <property type="match status" value="1"/>
</dbReference>
<organism evidence="8 9">
    <name type="scientific">Syntrophotalea acetylenica</name>
    <name type="common">Pelobacter acetylenicus</name>
    <dbReference type="NCBI Taxonomy" id="29542"/>
    <lineage>
        <taxon>Bacteria</taxon>
        <taxon>Pseudomonadati</taxon>
        <taxon>Thermodesulfobacteriota</taxon>
        <taxon>Desulfuromonadia</taxon>
        <taxon>Desulfuromonadales</taxon>
        <taxon>Syntrophotaleaceae</taxon>
        <taxon>Syntrophotalea</taxon>
    </lineage>
</organism>
<dbReference type="EMBL" id="CP015518">
    <property type="protein sequence ID" value="APG24358.1"/>
    <property type="molecule type" value="Genomic_DNA"/>
</dbReference>